<dbReference type="PANTHER" id="PTHR44144:SF1">
    <property type="entry name" value="DNAJ HOMOLOG SUBFAMILY C MEMBER 9"/>
    <property type="match status" value="1"/>
</dbReference>
<dbReference type="PROSITE" id="PS50076">
    <property type="entry name" value="DNAJ_2"/>
    <property type="match status" value="1"/>
</dbReference>
<dbReference type="SMART" id="SM00271">
    <property type="entry name" value="DnaJ"/>
    <property type="match status" value="1"/>
</dbReference>
<dbReference type="InterPro" id="IPR001623">
    <property type="entry name" value="DnaJ_domain"/>
</dbReference>
<evidence type="ECO:0000313" key="2">
    <source>
        <dbReference type="Proteomes" id="UP001642484"/>
    </source>
</evidence>
<organism evidence="1 2">
    <name type="scientific">Durusdinium trenchii</name>
    <dbReference type="NCBI Taxonomy" id="1381693"/>
    <lineage>
        <taxon>Eukaryota</taxon>
        <taxon>Sar</taxon>
        <taxon>Alveolata</taxon>
        <taxon>Dinophyceae</taxon>
        <taxon>Suessiales</taxon>
        <taxon>Symbiodiniaceae</taxon>
        <taxon>Durusdinium</taxon>
    </lineage>
</organism>
<dbReference type="PROSITE" id="PS50969">
    <property type="entry name" value="FCP1"/>
    <property type="match status" value="1"/>
</dbReference>
<dbReference type="EMBL" id="CAXAMN010005969">
    <property type="protein sequence ID" value="CAK9015986.1"/>
    <property type="molecule type" value="Genomic_DNA"/>
</dbReference>
<name>A0ABP0JNI1_9DINO</name>
<dbReference type="Proteomes" id="UP001642484">
    <property type="component" value="Unassembled WGS sequence"/>
</dbReference>
<comment type="caution">
    <text evidence="1">The sequence shown here is derived from an EMBL/GenBank/DDBJ whole genome shotgun (WGS) entry which is preliminary data.</text>
</comment>
<reference evidence="1 2" key="1">
    <citation type="submission" date="2024-02" db="EMBL/GenBank/DDBJ databases">
        <authorList>
            <person name="Chen Y."/>
            <person name="Shah S."/>
            <person name="Dougan E. K."/>
            <person name="Thang M."/>
            <person name="Chan C."/>
        </authorList>
    </citation>
    <scope>NUCLEOTIDE SEQUENCE [LARGE SCALE GENOMIC DNA]</scope>
</reference>
<evidence type="ECO:0000313" key="1">
    <source>
        <dbReference type="EMBL" id="CAK9015986.1"/>
    </source>
</evidence>
<gene>
    <name evidence="1" type="ORF">CCMP2556_LOCUS12311</name>
</gene>
<dbReference type="Gene3D" id="3.40.50.1000">
    <property type="entry name" value="HAD superfamily/HAD-like"/>
    <property type="match status" value="1"/>
</dbReference>
<accession>A0ABP0JNI1</accession>
<dbReference type="InterPro" id="IPR004274">
    <property type="entry name" value="FCP1_dom"/>
</dbReference>
<dbReference type="SMART" id="SM00577">
    <property type="entry name" value="CPDc"/>
    <property type="match status" value="1"/>
</dbReference>
<dbReference type="InterPro" id="IPR023214">
    <property type="entry name" value="HAD_sf"/>
</dbReference>
<sequence length="329" mass="37652">MATFYEELGVEPDIDQTELKKVLRKKALEYHPDKHAKEENEKWTEKFQHFQQMMETLQDQRSRRVYDEIHLRLERTARVLILMDMNGSLLCKLGKHGKDGRPGQRAGLPDFKDKNNRFWIRPHAAEFLEAMLKPQSKIAFAIYTSRQMQNAAPQVMMLFDRLGLRSLQKNLFAIFAGDDFSVPDPDAGPYKSKRSLPRIWSGRACAARGVKFDMCNTVNLDNEVTKLREHMANGLVVPTFGPAELGKEDDTLLDLKDYVTRLAKECHGDVREYMKLFPFRGGSSLMRALPPLSVFLDEVPEVDEVTKGLAKIDLGAKRSEKPETEAPQL</sequence>
<dbReference type="InterPro" id="IPR036869">
    <property type="entry name" value="J_dom_sf"/>
</dbReference>
<dbReference type="InterPro" id="IPR036412">
    <property type="entry name" value="HAD-like_sf"/>
</dbReference>
<protein>
    <submittedName>
        <fullName evidence="1">Uncharacterized protein</fullName>
    </submittedName>
</protein>
<dbReference type="Pfam" id="PF03031">
    <property type="entry name" value="NIF"/>
    <property type="match status" value="1"/>
</dbReference>
<dbReference type="SUPFAM" id="SSF46565">
    <property type="entry name" value="Chaperone J-domain"/>
    <property type="match status" value="1"/>
</dbReference>
<dbReference type="PANTHER" id="PTHR44144">
    <property type="entry name" value="DNAJ HOMOLOG SUBFAMILY C MEMBER 9"/>
    <property type="match status" value="1"/>
</dbReference>
<dbReference type="PRINTS" id="PR00625">
    <property type="entry name" value="JDOMAIN"/>
</dbReference>
<dbReference type="CDD" id="cd06257">
    <property type="entry name" value="DnaJ"/>
    <property type="match status" value="1"/>
</dbReference>
<dbReference type="Pfam" id="PF00226">
    <property type="entry name" value="DnaJ"/>
    <property type="match status" value="1"/>
</dbReference>
<dbReference type="Gene3D" id="1.10.287.110">
    <property type="entry name" value="DnaJ domain"/>
    <property type="match status" value="1"/>
</dbReference>
<dbReference type="InterPro" id="IPR052594">
    <property type="entry name" value="J_domain-containing_protein"/>
</dbReference>
<dbReference type="SUPFAM" id="SSF56784">
    <property type="entry name" value="HAD-like"/>
    <property type="match status" value="1"/>
</dbReference>
<proteinExistence type="predicted"/>
<keyword evidence="2" id="KW-1185">Reference proteome</keyword>